<dbReference type="PANTHER" id="PTHR46111">
    <property type="entry name" value="RIBOSOMAL RNA SMALL SUBUNIT METHYLTRANSFERASE I"/>
    <property type="match status" value="1"/>
</dbReference>
<dbReference type="Gene3D" id="3.40.1010.10">
    <property type="entry name" value="Cobalt-precorrin-4 Transmethylase, Domain 1"/>
    <property type="match status" value="1"/>
</dbReference>
<evidence type="ECO:0000313" key="9">
    <source>
        <dbReference type="Proteomes" id="UP000319296"/>
    </source>
</evidence>
<proteinExistence type="inferred from homology"/>
<dbReference type="InterPro" id="IPR008189">
    <property type="entry name" value="rRNA_ssu_MeTfrase_I"/>
</dbReference>
<keyword evidence="1 6" id="KW-0963">Cytoplasm</keyword>
<dbReference type="PANTHER" id="PTHR46111:SF1">
    <property type="entry name" value="RIBOSOMAL RNA SMALL SUBUNIT METHYLTRANSFERASE I"/>
    <property type="match status" value="1"/>
</dbReference>
<dbReference type="InterPro" id="IPR035996">
    <property type="entry name" value="4pyrrol_Methylase_sf"/>
</dbReference>
<protein>
    <recommendedName>
        <fullName evidence="6">Ribosomal RNA small subunit methyltransferase I</fullName>
        <ecNumber evidence="6">2.1.1.198</ecNumber>
    </recommendedName>
    <alternativeName>
        <fullName evidence="6">16S rRNA 2'-O-ribose C1402 methyltransferase</fullName>
    </alternativeName>
    <alternativeName>
        <fullName evidence="6">rRNA (cytidine-2'-O-)-methyltransferase RsmI</fullName>
    </alternativeName>
</protein>
<name>A0A519BLL6_9DELT</name>
<evidence type="ECO:0000256" key="6">
    <source>
        <dbReference type="HAMAP-Rule" id="MF_01877"/>
    </source>
</evidence>
<dbReference type="FunFam" id="3.40.1010.10:FF:000007">
    <property type="entry name" value="Ribosomal RNA small subunit methyltransferase I"/>
    <property type="match status" value="1"/>
</dbReference>
<evidence type="ECO:0000256" key="3">
    <source>
        <dbReference type="ARBA" id="ARBA00022603"/>
    </source>
</evidence>
<dbReference type="Proteomes" id="UP000319296">
    <property type="component" value="Unassembled WGS sequence"/>
</dbReference>
<keyword evidence="4 6" id="KW-0808">Transferase</keyword>
<evidence type="ECO:0000256" key="5">
    <source>
        <dbReference type="ARBA" id="ARBA00022691"/>
    </source>
</evidence>
<reference evidence="8 9" key="1">
    <citation type="journal article" date="2019" name="ISME J.">
        <title>Insights into ecological role of a new deltaproteobacterial order Candidatus Acidulodesulfobacterales by metagenomics and metatranscriptomics.</title>
        <authorList>
            <person name="Tan S."/>
            <person name="Liu J."/>
            <person name="Fang Y."/>
            <person name="Hedlund B.P."/>
            <person name="Lian Z.H."/>
            <person name="Huang L.Y."/>
            <person name="Li J.T."/>
            <person name="Huang L.N."/>
            <person name="Li W.J."/>
            <person name="Jiang H.C."/>
            <person name="Dong H.L."/>
            <person name="Shu W.S."/>
        </authorList>
    </citation>
    <scope>NUCLEOTIDE SEQUENCE [LARGE SCALE GENOMIC DNA]</scope>
    <source>
        <strain evidence="8">AP1</strain>
    </source>
</reference>
<dbReference type="PIRSF" id="PIRSF005917">
    <property type="entry name" value="MTase_YraL"/>
    <property type="match status" value="1"/>
</dbReference>
<dbReference type="EMBL" id="SGBB01000013">
    <property type="protein sequence ID" value="RZD18171.1"/>
    <property type="molecule type" value="Genomic_DNA"/>
</dbReference>
<keyword evidence="2 6" id="KW-0698">rRNA processing</keyword>
<dbReference type="AlphaFoldDB" id="A0A519BLL6"/>
<comment type="subcellular location">
    <subcellularLocation>
        <location evidence="6">Cytoplasm</location>
    </subcellularLocation>
</comment>
<feature type="domain" description="Tetrapyrrole methylase" evidence="7">
    <location>
        <begin position="4"/>
        <end position="201"/>
    </location>
</feature>
<accession>A0A519BLL6</accession>
<dbReference type="GO" id="GO:0005737">
    <property type="term" value="C:cytoplasm"/>
    <property type="evidence" value="ECO:0007669"/>
    <property type="project" value="UniProtKB-SubCell"/>
</dbReference>
<comment type="catalytic activity">
    <reaction evidence="6">
        <text>cytidine(1402) in 16S rRNA + S-adenosyl-L-methionine = 2'-O-methylcytidine(1402) in 16S rRNA + S-adenosyl-L-homocysteine + H(+)</text>
        <dbReference type="Rhea" id="RHEA:42924"/>
        <dbReference type="Rhea" id="RHEA-COMP:10285"/>
        <dbReference type="Rhea" id="RHEA-COMP:10286"/>
        <dbReference type="ChEBI" id="CHEBI:15378"/>
        <dbReference type="ChEBI" id="CHEBI:57856"/>
        <dbReference type="ChEBI" id="CHEBI:59789"/>
        <dbReference type="ChEBI" id="CHEBI:74495"/>
        <dbReference type="ChEBI" id="CHEBI:82748"/>
        <dbReference type="EC" id="2.1.1.198"/>
    </reaction>
</comment>
<organism evidence="8 9">
    <name type="scientific">Candidatus Acididesulfobacter diazotrophicus</name>
    <dbReference type="NCBI Taxonomy" id="2597226"/>
    <lineage>
        <taxon>Bacteria</taxon>
        <taxon>Deltaproteobacteria</taxon>
        <taxon>Candidatus Acidulodesulfobacterales</taxon>
        <taxon>Candidatus Acididesulfobacter</taxon>
    </lineage>
</organism>
<dbReference type="InterPro" id="IPR000878">
    <property type="entry name" value="4pyrrol_Mease"/>
</dbReference>
<comment type="caution">
    <text evidence="8">The sequence shown here is derived from an EMBL/GenBank/DDBJ whole genome shotgun (WGS) entry which is preliminary data.</text>
</comment>
<evidence type="ECO:0000256" key="1">
    <source>
        <dbReference type="ARBA" id="ARBA00022490"/>
    </source>
</evidence>
<evidence type="ECO:0000256" key="2">
    <source>
        <dbReference type="ARBA" id="ARBA00022552"/>
    </source>
</evidence>
<dbReference type="GO" id="GO:0070677">
    <property type="term" value="F:rRNA (cytosine-2'-O-)-methyltransferase activity"/>
    <property type="evidence" value="ECO:0007669"/>
    <property type="project" value="UniProtKB-UniRule"/>
</dbReference>
<dbReference type="InterPro" id="IPR014776">
    <property type="entry name" value="4pyrrole_Mease_sub2"/>
</dbReference>
<evidence type="ECO:0000256" key="4">
    <source>
        <dbReference type="ARBA" id="ARBA00022679"/>
    </source>
</evidence>
<sequence>MYNLYIVATPIGNLEDITIRALKTLRSVSLIACEDTRKTRILTSKYHIKSRLISYHEYNKKGAAENIVSHITKAGDAALVTEAGTPLISDPGSYLVRMCIERDIRVIPIPGPSSVIAALSASGVDVSEFTFIGFLPKKPGKRKNMLLKLKEEGRTFVVFEAARDIEKLFDVLENIFGNVKICYAKEITKFFENIRTKDISSLRIDFNNSPELLKGEITLIISPKL</sequence>
<comment type="function">
    <text evidence="6">Catalyzes the 2'-O-methylation of the ribose of cytidine 1402 (C1402) in 16S rRNA.</text>
</comment>
<gene>
    <name evidence="6 8" type="primary">rsmI</name>
    <name evidence="8" type="ORF">EVG15_07520</name>
</gene>
<dbReference type="EC" id="2.1.1.198" evidence="6"/>
<dbReference type="CDD" id="cd11648">
    <property type="entry name" value="RsmI"/>
    <property type="match status" value="1"/>
</dbReference>
<dbReference type="SUPFAM" id="SSF53790">
    <property type="entry name" value="Tetrapyrrole methylase"/>
    <property type="match status" value="1"/>
</dbReference>
<dbReference type="NCBIfam" id="TIGR00096">
    <property type="entry name" value="16S rRNA (cytidine(1402)-2'-O)-methyltransferase"/>
    <property type="match status" value="1"/>
</dbReference>
<dbReference type="HAMAP" id="MF_01877">
    <property type="entry name" value="16SrRNA_methyltr_I"/>
    <property type="match status" value="1"/>
</dbReference>
<evidence type="ECO:0000313" key="8">
    <source>
        <dbReference type="EMBL" id="RZD18171.1"/>
    </source>
</evidence>
<evidence type="ECO:0000259" key="7">
    <source>
        <dbReference type="Pfam" id="PF00590"/>
    </source>
</evidence>
<keyword evidence="5 6" id="KW-0949">S-adenosyl-L-methionine</keyword>
<dbReference type="Gene3D" id="3.30.950.10">
    <property type="entry name" value="Methyltransferase, Cobalt-precorrin-4 Transmethylase, Domain 2"/>
    <property type="match status" value="1"/>
</dbReference>
<comment type="similarity">
    <text evidence="6">Belongs to the methyltransferase superfamily. RsmI family.</text>
</comment>
<dbReference type="Pfam" id="PF00590">
    <property type="entry name" value="TP_methylase"/>
    <property type="match status" value="1"/>
</dbReference>
<dbReference type="InterPro" id="IPR014777">
    <property type="entry name" value="4pyrrole_Mease_sub1"/>
</dbReference>
<keyword evidence="3 6" id="KW-0489">Methyltransferase</keyword>